<evidence type="ECO:0000313" key="2">
    <source>
        <dbReference type="Proteomes" id="UP000762676"/>
    </source>
</evidence>
<evidence type="ECO:0000313" key="1">
    <source>
        <dbReference type="EMBL" id="GFR61774.1"/>
    </source>
</evidence>
<comment type="caution">
    <text evidence="1">The sequence shown here is derived from an EMBL/GenBank/DDBJ whole genome shotgun (WGS) entry which is preliminary data.</text>
</comment>
<gene>
    <name evidence="1" type="ORF">ElyMa_000112500</name>
</gene>
<name>A0AAV4ELS6_9GAST</name>
<dbReference type="EMBL" id="BMAT01000211">
    <property type="protein sequence ID" value="GFR61774.1"/>
    <property type="molecule type" value="Genomic_DNA"/>
</dbReference>
<dbReference type="AlphaFoldDB" id="A0AAV4ELS6"/>
<protein>
    <submittedName>
        <fullName evidence="1">Uncharacterized protein</fullName>
    </submittedName>
</protein>
<accession>A0AAV4ELS6</accession>
<reference evidence="1 2" key="1">
    <citation type="journal article" date="2021" name="Elife">
        <title>Chloroplast acquisition without the gene transfer in kleptoplastic sea slugs, Plakobranchus ocellatus.</title>
        <authorList>
            <person name="Maeda T."/>
            <person name="Takahashi S."/>
            <person name="Yoshida T."/>
            <person name="Shimamura S."/>
            <person name="Takaki Y."/>
            <person name="Nagai Y."/>
            <person name="Toyoda A."/>
            <person name="Suzuki Y."/>
            <person name="Arimoto A."/>
            <person name="Ishii H."/>
            <person name="Satoh N."/>
            <person name="Nishiyama T."/>
            <person name="Hasebe M."/>
            <person name="Maruyama T."/>
            <person name="Minagawa J."/>
            <person name="Obokata J."/>
            <person name="Shigenobu S."/>
        </authorList>
    </citation>
    <scope>NUCLEOTIDE SEQUENCE [LARGE SCALE GENOMIC DNA]</scope>
</reference>
<keyword evidence="2" id="KW-1185">Reference proteome</keyword>
<organism evidence="1 2">
    <name type="scientific">Elysia marginata</name>
    <dbReference type="NCBI Taxonomy" id="1093978"/>
    <lineage>
        <taxon>Eukaryota</taxon>
        <taxon>Metazoa</taxon>
        <taxon>Spiralia</taxon>
        <taxon>Lophotrochozoa</taxon>
        <taxon>Mollusca</taxon>
        <taxon>Gastropoda</taxon>
        <taxon>Heterobranchia</taxon>
        <taxon>Euthyneura</taxon>
        <taxon>Panpulmonata</taxon>
        <taxon>Sacoglossa</taxon>
        <taxon>Placobranchoidea</taxon>
        <taxon>Plakobranchidae</taxon>
        <taxon>Elysia</taxon>
    </lineage>
</organism>
<sequence length="103" mass="11420">MSAGVYKDAVPVFHRDDATAKSRLGSCLSVVGPCPEYQHQKEPFIRCSDKTKESVTQCMGGSIIVETNLLTSNGFVFVLSHESDVWRMKNKQKQAKPTLSKSK</sequence>
<proteinExistence type="predicted"/>
<dbReference type="Proteomes" id="UP000762676">
    <property type="component" value="Unassembled WGS sequence"/>
</dbReference>